<dbReference type="Proteomes" id="UP000033116">
    <property type="component" value="Chromosome"/>
</dbReference>
<evidence type="ECO:0000313" key="3">
    <source>
        <dbReference type="EMBL" id="AKB60400.1"/>
    </source>
</evidence>
<evidence type="ECO:0000256" key="2">
    <source>
        <dbReference type="ARBA" id="ARBA00022691"/>
    </source>
</evidence>
<keyword evidence="2" id="KW-0949">S-adenosyl-L-methionine</keyword>
<dbReference type="PANTHER" id="PTHR32266">
    <property type="entry name" value="NICOTIANAMINE SYNTHASE 3"/>
    <property type="match status" value="1"/>
</dbReference>
<reference evidence="3 4" key="1">
    <citation type="submission" date="2014-07" db="EMBL/GenBank/DDBJ databases">
        <title>Methanogenic archaea and the global carbon cycle.</title>
        <authorList>
            <person name="Henriksen J.R."/>
            <person name="Luke J."/>
            <person name="Reinhart S."/>
            <person name="Benedict M.N."/>
            <person name="Youngblut N.D."/>
            <person name="Metcalf M.E."/>
            <person name="Whitaker R.J."/>
            <person name="Metcalf W.W."/>
        </authorList>
    </citation>
    <scope>NUCLEOTIDE SEQUENCE [LARGE SCALE GENOMIC DNA]</scope>
    <source>
        <strain evidence="3 4">SarPi</strain>
    </source>
</reference>
<dbReference type="SUPFAM" id="SSF53335">
    <property type="entry name" value="S-adenosyl-L-methionine-dependent methyltransferases"/>
    <property type="match status" value="1"/>
</dbReference>
<dbReference type="PATRIC" id="fig|1434115.4.peg.510"/>
<sequence>MTSLLSEEGSNFTPLFQECGPNSCNIQNIKSCILHFHSNIISCNMNLIAEFNLPHLYDIFAELDELAHMDVEDDVFQDVLRDPVIRALLPSIHASYTLFFSLHETRLAKELLTCKEPWKTLESFPLYPRYENMIKSHIDYFPEIEVLAFIGCGPVPITLLLFNKLYGIRCIGIDKDPEAVSLAKSCVKHFGLAKEISIIEGDETALSDLEWDSVLIAGLAEPKKRIFRNLHSIIKNREPECKKSVSICYRNYSGMRQLLYRPVLPEQTGGFRIIKEVCPAGKENNTLVFLECE</sequence>
<evidence type="ECO:0000256" key="1">
    <source>
        <dbReference type="ARBA" id="ARBA00022679"/>
    </source>
</evidence>
<protein>
    <recommendedName>
        <fullName evidence="5">Methyltransferase</fullName>
    </recommendedName>
</protein>
<dbReference type="PROSITE" id="PS51142">
    <property type="entry name" value="NAS"/>
    <property type="match status" value="1"/>
</dbReference>
<dbReference type="InterPro" id="IPR004298">
    <property type="entry name" value="Nicotian_synth"/>
</dbReference>
<name>A0A0E3R9B1_METMZ</name>
<proteinExistence type="predicted"/>
<accession>A0A0E3R9B1</accession>
<dbReference type="EMBL" id="CP009511">
    <property type="protein sequence ID" value="AKB60400.1"/>
    <property type="molecule type" value="Genomic_DNA"/>
</dbReference>
<organism evidence="3 4">
    <name type="scientific">Methanosarcina mazei SarPi</name>
    <dbReference type="NCBI Taxonomy" id="1434115"/>
    <lineage>
        <taxon>Archaea</taxon>
        <taxon>Methanobacteriati</taxon>
        <taxon>Methanobacteriota</taxon>
        <taxon>Stenosarchaea group</taxon>
        <taxon>Methanomicrobia</taxon>
        <taxon>Methanosarcinales</taxon>
        <taxon>Methanosarcinaceae</taxon>
        <taxon>Methanosarcina</taxon>
    </lineage>
</organism>
<dbReference type="Pfam" id="PF03059">
    <property type="entry name" value="NAS"/>
    <property type="match status" value="1"/>
</dbReference>
<dbReference type="GO" id="GO:0030418">
    <property type="term" value="P:nicotianamine biosynthetic process"/>
    <property type="evidence" value="ECO:0007669"/>
    <property type="project" value="InterPro"/>
</dbReference>
<dbReference type="AlphaFoldDB" id="A0A0E3R9B1"/>
<dbReference type="GO" id="GO:0030410">
    <property type="term" value="F:nicotianamine synthase activity"/>
    <property type="evidence" value="ECO:0007669"/>
    <property type="project" value="InterPro"/>
</dbReference>
<dbReference type="HOGENOM" id="CLU_1017851_0_0_2"/>
<keyword evidence="1" id="KW-0808">Transferase</keyword>
<evidence type="ECO:0000313" key="4">
    <source>
        <dbReference type="Proteomes" id="UP000033116"/>
    </source>
</evidence>
<dbReference type="PANTHER" id="PTHR32266:SF12">
    <property type="entry name" value="NICOTIANAMINE SYNTHASE 3"/>
    <property type="match status" value="1"/>
</dbReference>
<gene>
    <name evidence="3" type="ORF">MSMAP_0415</name>
</gene>
<evidence type="ECO:0008006" key="5">
    <source>
        <dbReference type="Google" id="ProtNLM"/>
    </source>
</evidence>
<dbReference type="InterPro" id="IPR029063">
    <property type="entry name" value="SAM-dependent_MTases_sf"/>
</dbReference>
<dbReference type="Gene3D" id="3.40.50.150">
    <property type="entry name" value="Vaccinia Virus protein VP39"/>
    <property type="match status" value="1"/>
</dbReference>